<evidence type="ECO:0000256" key="2">
    <source>
        <dbReference type="ARBA" id="ARBA00023242"/>
    </source>
</evidence>
<proteinExistence type="predicted"/>
<dbReference type="OrthoDB" id="4685598at2759"/>
<dbReference type="GO" id="GO:0000981">
    <property type="term" value="F:DNA-binding transcription factor activity, RNA polymerase II-specific"/>
    <property type="evidence" value="ECO:0007669"/>
    <property type="project" value="InterPro"/>
</dbReference>
<dbReference type="GO" id="GO:0006351">
    <property type="term" value="P:DNA-templated transcription"/>
    <property type="evidence" value="ECO:0007669"/>
    <property type="project" value="InterPro"/>
</dbReference>
<accession>A0A1L7XW12</accession>
<dbReference type="InterPro" id="IPR053181">
    <property type="entry name" value="EcdB-like_regulator"/>
</dbReference>
<dbReference type="SUPFAM" id="SSF57701">
    <property type="entry name" value="Zn2/Cys6 DNA-binding domain"/>
    <property type="match status" value="1"/>
</dbReference>
<dbReference type="Pfam" id="PF00172">
    <property type="entry name" value="Zn_clus"/>
    <property type="match status" value="1"/>
</dbReference>
<dbReference type="InterPro" id="IPR036864">
    <property type="entry name" value="Zn2-C6_fun-type_DNA-bd_sf"/>
</dbReference>
<dbReference type="PANTHER" id="PTHR47785">
    <property type="entry name" value="ZN(II)2CYS6 TRANSCRIPTION FACTOR (EUROFUNG)-RELATED-RELATED"/>
    <property type="match status" value="1"/>
</dbReference>
<dbReference type="InterPro" id="IPR007219">
    <property type="entry name" value="XnlR_reg_dom"/>
</dbReference>
<keyword evidence="1" id="KW-0479">Metal-binding</keyword>
<dbReference type="GO" id="GO:0003677">
    <property type="term" value="F:DNA binding"/>
    <property type="evidence" value="ECO:0007669"/>
    <property type="project" value="InterPro"/>
</dbReference>
<evidence type="ECO:0000256" key="1">
    <source>
        <dbReference type="ARBA" id="ARBA00022723"/>
    </source>
</evidence>
<reference evidence="4 5" key="1">
    <citation type="submission" date="2016-03" db="EMBL/GenBank/DDBJ databases">
        <authorList>
            <person name="Ploux O."/>
        </authorList>
    </citation>
    <scope>NUCLEOTIDE SEQUENCE [LARGE SCALE GENOMIC DNA]</scope>
    <source>
        <strain evidence="4 5">UAMH 11012</strain>
    </source>
</reference>
<dbReference type="PANTHER" id="PTHR47785:SF3">
    <property type="entry name" value="ZN(2)-C6 FUNGAL-TYPE DOMAIN-CONTAINING PROTEIN"/>
    <property type="match status" value="1"/>
</dbReference>
<gene>
    <name evidence="4" type="ORF">PAC_19116</name>
</gene>
<dbReference type="CDD" id="cd12148">
    <property type="entry name" value="fungal_TF_MHR"/>
    <property type="match status" value="1"/>
</dbReference>
<organism evidence="4 5">
    <name type="scientific">Phialocephala subalpina</name>
    <dbReference type="NCBI Taxonomy" id="576137"/>
    <lineage>
        <taxon>Eukaryota</taxon>
        <taxon>Fungi</taxon>
        <taxon>Dikarya</taxon>
        <taxon>Ascomycota</taxon>
        <taxon>Pezizomycotina</taxon>
        <taxon>Leotiomycetes</taxon>
        <taxon>Helotiales</taxon>
        <taxon>Mollisiaceae</taxon>
        <taxon>Phialocephala</taxon>
        <taxon>Phialocephala fortinii species complex</taxon>
    </lineage>
</organism>
<dbReference type="AlphaFoldDB" id="A0A1L7XW12"/>
<dbReference type="CDD" id="cd00067">
    <property type="entry name" value="GAL4"/>
    <property type="match status" value="1"/>
</dbReference>
<protein>
    <recommendedName>
        <fullName evidence="3">Zn(2)-C6 fungal-type domain-containing protein</fullName>
    </recommendedName>
</protein>
<dbReference type="PROSITE" id="PS00463">
    <property type="entry name" value="ZN2_CY6_FUNGAL_1"/>
    <property type="match status" value="1"/>
</dbReference>
<evidence type="ECO:0000313" key="4">
    <source>
        <dbReference type="EMBL" id="CZR69216.1"/>
    </source>
</evidence>
<evidence type="ECO:0000259" key="3">
    <source>
        <dbReference type="PROSITE" id="PS50048"/>
    </source>
</evidence>
<dbReference type="InterPro" id="IPR001138">
    <property type="entry name" value="Zn2Cys6_DnaBD"/>
</dbReference>
<dbReference type="EMBL" id="FJOG01000067">
    <property type="protein sequence ID" value="CZR69216.1"/>
    <property type="molecule type" value="Genomic_DNA"/>
</dbReference>
<dbReference type="GO" id="GO:0008270">
    <property type="term" value="F:zinc ion binding"/>
    <property type="evidence" value="ECO:0007669"/>
    <property type="project" value="InterPro"/>
</dbReference>
<keyword evidence="2" id="KW-0539">Nucleus</keyword>
<feature type="domain" description="Zn(2)-C6 fungal-type" evidence="3">
    <location>
        <begin position="15"/>
        <end position="45"/>
    </location>
</feature>
<dbReference type="Pfam" id="PF04082">
    <property type="entry name" value="Fungal_trans"/>
    <property type="match status" value="1"/>
</dbReference>
<dbReference type="PROSITE" id="PS50048">
    <property type="entry name" value="ZN2_CY6_FUNGAL_2"/>
    <property type="match status" value="1"/>
</dbReference>
<keyword evidence="5" id="KW-1185">Reference proteome</keyword>
<evidence type="ECO:0000313" key="5">
    <source>
        <dbReference type="Proteomes" id="UP000184330"/>
    </source>
</evidence>
<dbReference type="Proteomes" id="UP000184330">
    <property type="component" value="Unassembled WGS sequence"/>
</dbReference>
<dbReference type="Gene3D" id="4.10.240.10">
    <property type="entry name" value="Zn(2)-C6 fungal-type DNA-binding domain"/>
    <property type="match status" value="1"/>
</dbReference>
<name>A0A1L7XW12_9HELO</name>
<sequence>MSTTVSAPRHRATLACDTCRSRRTKCDGRKPNCSFCEQHGILCNYRATLSSASKQDTEISTVREHLDQIYRLLSLRSTQFPSRLPGNPTGLPAAQLGEYPADESIISRTWRREFPFMTIQTPSMMCLLGLDPRLAAQLVALERTDVSNLTESEATPSNSLFEYHDAISAFESLCDKAHHWYPVLPPDFFEVYREQIVGDLPPSTETFIVLLIAAIGSIARCSSLAEAYVSRPDAKYIQNALSMLPKVHFEFSLKSVQCFVLLSIYYDRMAKPCQAHDYILIASCKAQALFKCHLYDDNPATMELLRRCFWSILLIETCELAYHIDMPESNIWKFDDRILLPSTFESWQPSRPDQRYITEELLSSQGTQMPPEAGKAYFLAEITMCRMHRRCTSSVTISHDLEVYAPIIAAELTHQMENWYGHLPTSIRFERQDTITHLFEELDRASTLQSYPPLTAATKFLQMQYFLCLTGIYWPAVYSVISTGALTDAPVADCARFFESYSSFVLSAATTLPCCPQRPWSVYASIFITTMAALRGARTPSLHPTISPYVLRCFAVAAKVFERGDAVTVSPSLRMIGSILREHVGTFIS</sequence>
<dbReference type="SMART" id="SM00066">
    <property type="entry name" value="GAL4"/>
    <property type="match status" value="1"/>
</dbReference>